<evidence type="ECO:0000256" key="6">
    <source>
        <dbReference type="RuleBase" id="RU004432"/>
    </source>
</evidence>
<evidence type="ECO:0000256" key="7">
    <source>
        <dbReference type="SAM" id="Coils"/>
    </source>
</evidence>
<dbReference type="InterPro" id="IPR003959">
    <property type="entry name" value="ATPase_AAA_core"/>
</dbReference>
<dbReference type="SMART" id="SM01086">
    <property type="entry name" value="ClpB_D2-small"/>
    <property type="match status" value="1"/>
</dbReference>
<keyword evidence="4 6" id="KW-0143">Chaperone</keyword>
<dbReference type="PANTHER" id="PTHR11638">
    <property type="entry name" value="ATP-DEPENDENT CLP PROTEASE"/>
    <property type="match status" value="1"/>
</dbReference>
<dbReference type="InterPro" id="IPR001270">
    <property type="entry name" value="ClpA/B"/>
</dbReference>
<dbReference type="Pfam" id="PF10431">
    <property type="entry name" value="ClpB_D2-small"/>
    <property type="match status" value="1"/>
</dbReference>
<dbReference type="PANTHER" id="PTHR11638:SF18">
    <property type="entry name" value="HEAT SHOCK PROTEIN 104"/>
    <property type="match status" value="1"/>
</dbReference>
<keyword evidence="9" id="KW-0645">Protease</keyword>
<dbReference type="EMBL" id="QJKD01000021">
    <property type="protein sequence ID" value="PXX46092.1"/>
    <property type="molecule type" value="Genomic_DNA"/>
</dbReference>
<dbReference type="InterPro" id="IPR003593">
    <property type="entry name" value="AAA+_ATPase"/>
</dbReference>
<dbReference type="InterPro" id="IPR050130">
    <property type="entry name" value="ClpA_ClpB"/>
</dbReference>
<keyword evidence="2 6" id="KW-0547">Nucleotide-binding</keyword>
<protein>
    <submittedName>
        <fullName evidence="9">ATP-dependent Clp protease ATP-binding subunit ClpC</fullName>
    </submittedName>
</protein>
<sequence>MIDRFTAKARESINLAVQAAEELGHSYVGTEHLLIGLLEEGGGVAARVLSENGVKKEKVISLVSQLISPDQTVRMEESGYTPSARRVLENSYKEAVRFKARLIGTEHLLISIIRDNDCVASRLLNTIGISIQKLYIDVLAAMGEDAPANKEELLKGAKAKGSTPTLDSYSRDLTELARAGKLDPVIGRETEIKRLIQILSRRTKNNPCLIGEPGVGKTAVVEGLAQMIIEGNVPETIAEKRVLTLDLSGMVAGSKYRGEFEERIKKVIAEVMEDGEVLLFIDEIHTIIGAGGAEGAIDASNILKPSLARGELQLIGATTIEEYRKYIEKDSALERRFQPVTVEEPSEEEAIAILKGLRGRYEAHHHVTITDAALTAAVKLSARYINDRFMPDKAIDVIDEAASKVRLTAFVEPPEIKELEKEIEKLEDQKEAAIRDEAYEKAGAIKKKQEKKKEKIDKIREKWQKDKDTKKQVVDEEEIADVVSSWTKIPVRKLEEGESQRLKNLESILHERVIGQEEAVTAVAKAIRRGRVGLKDPKRPIGSFLFLGPTGVGKTELSKALAEAMFGTENALIRVDMSEYMEKHSVSKMIGSPPGYVGYDEGGQLSEKVRRNPYSVILFDEIEKAHPDVFNILLQVLDDGHITDAQGRKIDFKNTVIIMTSNAGAESIISPKRLGFGAVADEKADYKVMKDRVMEEVKHLFKPEFINRIDEIIVFHPLNKGHMKDIVTIMLKEIMKRTKEQMNITLSVDEAAKEFLINKGYDEKYGARPLRRTIQSSLEDRLAEEILDGAVKEGDEVLVSQGESELKFSVPELIKN</sequence>
<dbReference type="Proteomes" id="UP000248057">
    <property type="component" value="Unassembled WGS sequence"/>
</dbReference>
<dbReference type="PROSITE" id="PS00870">
    <property type="entry name" value="CLPAB_1"/>
    <property type="match status" value="1"/>
</dbReference>
<accession>A0A2V3XZL1</accession>
<dbReference type="InterPro" id="IPR004176">
    <property type="entry name" value="Clp_R_N"/>
</dbReference>
<dbReference type="GO" id="GO:0006508">
    <property type="term" value="P:proteolysis"/>
    <property type="evidence" value="ECO:0007669"/>
    <property type="project" value="UniProtKB-KW"/>
</dbReference>
<dbReference type="Pfam" id="PF07724">
    <property type="entry name" value="AAA_2"/>
    <property type="match status" value="1"/>
</dbReference>
<dbReference type="GO" id="GO:0034605">
    <property type="term" value="P:cellular response to heat"/>
    <property type="evidence" value="ECO:0007669"/>
    <property type="project" value="TreeGrafter"/>
</dbReference>
<evidence type="ECO:0000256" key="3">
    <source>
        <dbReference type="ARBA" id="ARBA00022840"/>
    </source>
</evidence>
<dbReference type="Gene3D" id="3.40.50.300">
    <property type="entry name" value="P-loop containing nucleotide triphosphate hydrolases"/>
    <property type="match status" value="2"/>
</dbReference>
<dbReference type="InterPro" id="IPR036628">
    <property type="entry name" value="Clp_N_dom_sf"/>
</dbReference>
<evidence type="ECO:0000256" key="5">
    <source>
        <dbReference type="PROSITE-ProRule" id="PRU01251"/>
    </source>
</evidence>
<dbReference type="GO" id="GO:0008233">
    <property type="term" value="F:peptidase activity"/>
    <property type="evidence" value="ECO:0007669"/>
    <property type="project" value="UniProtKB-KW"/>
</dbReference>
<dbReference type="SMART" id="SM00382">
    <property type="entry name" value="AAA"/>
    <property type="match status" value="2"/>
</dbReference>
<organism evidence="9 10">
    <name type="scientific">Hungatella effluvii</name>
    <dbReference type="NCBI Taxonomy" id="1096246"/>
    <lineage>
        <taxon>Bacteria</taxon>
        <taxon>Bacillati</taxon>
        <taxon>Bacillota</taxon>
        <taxon>Clostridia</taxon>
        <taxon>Lachnospirales</taxon>
        <taxon>Lachnospiraceae</taxon>
        <taxon>Hungatella</taxon>
    </lineage>
</organism>
<evidence type="ECO:0000313" key="10">
    <source>
        <dbReference type="Proteomes" id="UP000248057"/>
    </source>
</evidence>
<dbReference type="PRINTS" id="PR00300">
    <property type="entry name" value="CLPPROTEASEA"/>
</dbReference>
<dbReference type="SUPFAM" id="SSF81923">
    <property type="entry name" value="Double Clp-N motif"/>
    <property type="match status" value="1"/>
</dbReference>
<keyword evidence="9" id="KW-0378">Hydrolase</keyword>
<dbReference type="CDD" id="cd19499">
    <property type="entry name" value="RecA-like_ClpB_Hsp104-like"/>
    <property type="match status" value="1"/>
</dbReference>
<dbReference type="InterPro" id="IPR041546">
    <property type="entry name" value="ClpA/ClpB_AAA_lid"/>
</dbReference>
<reference evidence="9 10" key="1">
    <citation type="submission" date="2018-05" db="EMBL/GenBank/DDBJ databases">
        <title>Genomic Encyclopedia of Type Strains, Phase IV (KMG-IV): sequencing the most valuable type-strain genomes for metagenomic binning, comparative biology and taxonomic classification.</title>
        <authorList>
            <person name="Goeker M."/>
        </authorList>
    </citation>
    <scope>NUCLEOTIDE SEQUENCE [LARGE SCALE GENOMIC DNA]</scope>
    <source>
        <strain evidence="9 10">DSM 24995</strain>
    </source>
</reference>
<dbReference type="Pfam" id="PF17871">
    <property type="entry name" value="AAA_lid_9"/>
    <property type="match status" value="1"/>
</dbReference>
<dbReference type="GO" id="GO:0005524">
    <property type="term" value="F:ATP binding"/>
    <property type="evidence" value="ECO:0007669"/>
    <property type="project" value="UniProtKB-KW"/>
</dbReference>
<evidence type="ECO:0000256" key="2">
    <source>
        <dbReference type="ARBA" id="ARBA00022741"/>
    </source>
</evidence>
<keyword evidence="7" id="KW-0175">Coiled coil</keyword>
<comment type="similarity">
    <text evidence="6">Belongs to the ClpA/ClpB family.</text>
</comment>
<dbReference type="InterPro" id="IPR018368">
    <property type="entry name" value="ClpA/B_CS1"/>
</dbReference>
<dbReference type="GeneID" id="86064453"/>
<evidence type="ECO:0000313" key="9">
    <source>
        <dbReference type="EMBL" id="PXX46092.1"/>
    </source>
</evidence>
<dbReference type="Gene3D" id="1.10.1780.10">
    <property type="entry name" value="Clp, N-terminal domain"/>
    <property type="match status" value="1"/>
</dbReference>
<dbReference type="InterPro" id="IPR019489">
    <property type="entry name" value="Clp_ATPase_C"/>
</dbReference>
<dbReference type="GO" id="GO:0005737">
    <property type="term" value="C:cytoplasm"/>
    <property type="evidence" value="ECO:0007669"/>
    <property type="project" value="TreeGrafter"/>
</dbReference>
<dbReference type="RefSeq" id="WP_110325833.1">
    <property type="nucleotide sequence ID" value="NZ_QJKD01000021.1"/>
</dbReference>
<dbReference type="CDD" id="cd00009">
    <property type="entry name" value="AAA"/>
    <property type="match status" value="1"/>
</dbReference>
<dbReference type="PROSITE" id="PS51903">
    <property type="entry name" value="CLP_R"/>
    <property type="match status" value="1"/>
</dbReference>
<evidence type="ECO:0000256" key="4">
    <source>
        <dbReference type="ARBA" id="ARBA00023186"/>
    </source>
</evidence>
<dbReference type="InterPro" id="IPR027417">
    <property type="entry name" value="P-loop_NTPase"/>
</dbReference>
<feature type="domain" description="Clp R" evidence="8">
    <location>
        <begin position="2"/>
        <end position="144"/>
    </location>
</feature>
<dbReference type="InterPro" id="IPR028299">
    <property type="entry name" value="ClpA/B_CS2"/>
</dbReference>
<proteinExistence type="inferred from homology"/>
<feature type="coiled-coil region" evidence="7">
    <location>
        <begin position="416"/>
        <end position="466"/>
    </location>
</feature>
<dbReference type="FunFam" id="3.40.50.300:FF:000025">
    <property type="entry name" value="ATP-dependent Clp protease subunit"/>
    <property type="match status" value="1"/>
</dbReference>
<keyword evidence="1 5" id="KW-0677">Repeat</keyword>
<dbReference type="Pfam" id="PF02861">
    <property type="entry name" value="Clp_N"/>
    <property type="match status" value="1"/>
</dbReference>
<name>A0A2V3XZL1_9FIRM</name>
<gene>
    <name evidence="9" type="ORF">DFR60_12124</name>
</gene>
<keyword evidence="3 6" id="KW-0067">ATP-binding</keyword>
<dbReference type="SUPFAM" id="SSF52540">
    <property type="entry name" value="P-loop containing nucleoside triphosphate hydrolases"/>
    <property type="match status" value="2"/>
</dbReference>
<dbReference type="Gene3D" id="4.10.860.10">
    <property type="entry name" value="UVR domain"/>
    <property type="match status" value="1"/>
</dbReference>
<dbReference type="Gene3D" id="1.10.8.60">
    <property type="match status" value="2"/>
</dbReference>
<dbReference type="FunFam" id="3.40.50.300:FF:000010">
    <property type="entry name" value="Chaperone clpB 1, putative"/>
    <property type="match status" value="1"/>
</dbReference>
<evidence type="ECO:0000256" key="1">
    <source>
        <dbReference type="ARBA" id="ARBA00022737"/>
    </source>
</evidence>
<dbReference type="PROSITE" id="PS00871">
    <property type="entry name" value="CLPAB_2"/>
    <property type="match status" value="1"/>
</dbReference>
<dbReference type="Pfam" id="PF00004">
    <property type="entry name" value="AAA"/>
    <property type="match status" value="1"/>
</dbReference>
<comment type="caution">
    <text evidence="9">The sequence shown here is derived from an EMBL/GenBank/DDBJ whole genome shotgun (WGS) entry which is preliminary data.</text>
</comment>
<keyword evidence="10" id="KW-1185">Reference proteome</keyword>
<dbReference type="GO" id="GO:0016887">
    <property type="term" value="F:ATP hydrolysis activity"/>
    <property type="evidence" value="ECO:0007669"/>
    <property type="project" value="InterPro"/>
</dbReference>
<evidence type="ECO:0000259" key="8">
    <source>
        <dbReference type="PROSITE" id="PS51903"/>
    </source>
</evidence>
<dbReference type="AlphaFoldDB" id="A0A2V3XZL1"/>